<proteinExistence type="predicted"/>
<reference evidence="2 3" key="1">
    <citation type="submission" date="2006-10" db="EMBL/GenBank/DDBJ databases">
        <title>The Genome Sequence of Batrachochytrium dendrobatidis JEL423.</title>
        <authorList>
            <consortium name="The Broad Institute Genome Sequencing Platform"/>
            <person name="Birren B."/>
            <person name="Lander E."/>
            <person name="Galagan J."/>
            <person name="Cuomo C."/>
            <person name="Devon K."/>
            <person name="Jaffe D."/>
            <person name="Butler J."/>
            <person name="Alvarez P."/>
            <person name="Gnerre S."/>
            <person name="Grabherr M."/>
            <person name="Kleber M."/>
            <person name="Mauceli E."/>
            <person name="Brockman W."/>
            <person name="Young S."/>
            <person name="LaButti K."/>
            <person name="Sykes S."/>
            <person name="DeCaprio D."/>
            <person name="Crawford M."/>
            <person name="Koehrsen M."/>
            <person name="Engels R."/>
            <person name="Montgomery P."/>
            <person name="Pearson M."/>
            <person name="Howarth C."/>
            <person name="Larson L."/>
            <person name="White J."/>
            <person name="O'Leary S."/>
            <person name="Kodira C."/>
            <person name="Zeng Q."/>
            <person name="Yandava C."/>
            <person name="Alvarado L."/>
            <person name="Longcore J."/>
            <person name="James T."/>
        </authorList>
    </citation>
    <scope>NUCLEOTIDE SEQUENCE [LARGE SCALE GENOMIC DNA]</scope>
    <source>
        <strain evidence="2 3">JEL423</strain>
    </source>
</reference>
<feature type="region of interest" description="Disordered" evidence="1">
    <location>
        <begin position="91"/>
        <end position="145"/>
    </location>
</feature>
<name>A0A177W8G3_BATDL</name>
<protein>
    <recommendedName>
        <fullName evidence="4">AN1-type domain-containing protein</fullName>
    </recommendedName>
</protein>
<dbReference type="STRING" id="403673.A0A177W8G3"/>
<evidence type="ECO:0000313" key="3">
    <source>
        <dbReference type="Proteomes" id="UP000077115"/>
    </source>
</evidence>
<dbReference type="EMBL" id="DS022300">
    <property type="protein sequence ID" value="OAJ35910.1"/>
    <property type="molecule type" value="Genomic_DNA"/>
</dbReference>
<gene>
    <name evidence="2" type="ORF">BDEG_20139</name>
</gene>
<reference evidence="2 3" key="2">
    <citation type="submission" date="2016-05" db="EMBL/GenBank/DDBJ databases">
        <title>Lineage-specific infection strategies underlie the spectrum of fungal disease in amphibians.</title>
        <authorList>
            <person name="Cuomo C.A."/>
            <person name="Farrer R.A."/>
            <person name="James T."/>
            <person name="Longcore J."/>
            <person name="Birren B."/>
        </authorList>
    </citation>
    <scope>NUCLEOTIDE SEQUENCE [LARGE SCALE GENOMIC DNA]</scope>
    <source>
        <strain evidence="2 3">JEL423</strain>
    </source>
</reference>
<dbReference type="InterPro" id="IPR035896">
    <property type="entry name" value="AN1-like_Znf"/>
</dbReference>
<evidence type="ECO:0008006" key="4">
    <source>
        <dbReference type="Google" id="ProtNLM"/>
    </source>
</evidence>
<dbReference type="Gene3D" id="4.10.1110.10">
    <property type="entry name" value="AN1-like Zinc finger"/>
    <property type="match status" value="1"/>
</dbReference>
<dbReference type="AlphaFoldDB" id="A0A177W8G3"/>
<dbReference type="SUPFAM" id="SSF118310">
    <property type="entry name" value="AN1-like Zinc finger"/>
    <property type="match status" value="1"/>
</dbReference>
<sequence length="145" mass="15556">MSVSNIDALVSAIEDPTIKPKGPATICGMRGCKEKLNMLSVTCDLCSIRFCMGMLPEVHSTTCSEQKKQRTHKTTKQDASLLMELNKRGARTLGKSSGANLSVAAEKERANARAALHKKIDAASKSRTKSSIATSSNTSRKSKDA</sequence>
<dbReference type="VEuPathDB" id="FungiDB:BDEG_20139"/>
<organism evidence="2 3">
    <name type="scientific">Batrachochytrium dendrobatidis (strain JEL423)</name>
    <dbReference type="NCBI Taxonomy" id="403673"/>
    <lineage>
        <taxon>Eukaryota</taxon>
        <taxon>Fungi</taxon>
        <taxon>Fungi incertae sedis</taxon>
        <taxon>Chytridiomycota</taxon>
        <taxon>Chytridiomycota incertae sedis</taxon>
        <taxon>Chytridiomycetes</taxon>
        <taxon>Rhizophydiales</taxon>
        <taxon>Rhizophydiales incertae sedis</taxon>
        <taxon>Batrachochytrium</taxon>
    </lineage>
</organism>
<accession>A0A177W8G3</accession>
<evidence type="ECO:0000256" key="1">
    <source>
        <dbReference type="SAM" id="MobiDB-lite"/>
    </source>
</evidence>
<evidence type="ECO:0000313" key="2">
    <source>
        <dbReference type="EMBL" id="OAJ35910.1"/>
    </source>
</evidence>
<feature type="compositionally biased region" description="Polar residues" evidence="1">
    <location>
        <begin position="129"/>
        <end position="139"/>
    </location>
</feature>
<dbReference type="Proteomes" id="UP000077115">
    <property type="component" value="Unassembled WGS sequence"/>
</dbReference>